<dbReference type="RefSeq" id="WP_182157207.1">
    <property type="nucleotide sequence ID" value="NZ_JACEZU010000017.1"/>
</dbReference>
<dbReference type="Gene3D" id="1.10.510.10">
    <property type="entry name" value="Transferase(Phosphotransferase) domain 1"/>
    <property type="match status" value="1"/>
</dbReference>
<comment type="caution">
    <text evidence="7">The sequence shown here is derived from an EMBL/GenBank/DDBJ whole genome shotgun (WGS) entry which is preliminary data.</text>
</comment>
<accession>A0A7W2IN38</accession>
<dbReference type="InterPro" id="IPR000719">
    <property type="entry name" value="Prot_kinase_dom"/>
</dbReference>
<keyword evidence="2" id="KW-0547">Nucleotide-binding</keyword>
<name>A0A7W2IN38_9BURK</name>
<dbReference type="InterPro" id="IPR036457">
    <property type="entry name" value="PPM-type-like_dom_sf"/>
</dbReference>
<dbReference type="EMBL" id="JACEZU010000017">
    <property type="protein sequence ID" value="MBA5690405.1"/>
    <property type="molecule type" value="Genomic_DNA"/>
</dbReference>
<dbReference type="AlphaFoldDB" id="A0A7W2IN38"/>
<dbReference type="InterPro" id="IPR008266">
    <property type="entry name" value="Tyr_kinase_AS"/>
</dbReference>
<dbReference type="CDD" id="cd00143">
    <property type="entry name" value="PP2Cc"/>
    <property type="match status" value="1"/>
</dbReference>
<dbReference type="Proteomes" id="UP000573499">
    <property type="component" value="Unassembled WGS sequence"/>
</dbReference>
<evidence type="ECO:0000256" key="4">
    <source>
        <dbReference type="ARBA" id="ARBA00022840"/>
    </source>
</evidence>
<dbReference type="PANTHER" id="PTHR43289:SF6">
    <property type="entry name" value="SERINE_THREONINE-PROTEIN KINASE NEKL-3"/>
    <property type="match status" value="1"/>
</dbReference>
<dbReference type="PANTHER" id="PTHR43289">
    <property type="entry name" value="MITOGEN-ACTIVATED PROTEIN KINASE KINASE KINASE 20-RELATED"/>
    <property type="match status" value="1"/>
</dbReference>
<evidence type="ECO:0000313" key="7">
    <source>
        <dbReference type="EMBL" id="MBA5690405.1"/>
    </source>
</evidence>
<evidence type="ECO:0000256" key="3">
    <source>
        <dbReference type="ARBA" id="ARBA00022777"/>
    </source>
</evidence>
<dbReference type="CDD" id="cd14014">
    <property type="entry name" value="STKc_PknB_like"/>
    <property type="match status" value="1"/>
</dbReference>
<dbReference type="Gene3D" id="3.30.200.20">
    <property type="entry name" value="Phosphorylase Kinase, domain 1"/>
    <property type="match status" value="1"/>
</dbReference>
<dbReference type="PROSITE" id="PS50011">
    <property type="entry name" value="PROTEIN_KINASE_DOM"/>
    <property type="match status" value="1"/>
</dbReference>
<feature type="domain" description="Protein kinase" evidence="5">
    <location>
        <begin position="272"/>
        <end position="537"/>
    </location>
</feature>
<gene>
    <name evidence="7" type="ORF">H3H39_25510</name>
</gene>
<dbReference type="Pfam" id="PF00069">
    <property type="entry name" value="Pkinase"/>
    <property type="match status" value="1"/>
</dbReference>
<sequence length="576" mass="63635">MSKQLTISAGQYSCKGRKDLNQDFHGIYLASGAQLGHKGIAIALADGISGSDVSQIASQFAVTGFLEDYYCTSEAWSVKTSAERVLAATNSWLYAQTQQGRGRFDKDQGYVCTLSTMVIKSTTAHLFHVGDTRIYRLHGATLEQLTVDHRIQVSSEQSYLSRALGVNSQLEIDYRTLAIEAGDLFVLATDGVYEYTDGACVAAAIAATPQQLEQAAQAIVEEAYRRGSPDNLTVQLVRIDALPSPDANELLAHYATLPFPPLLEAGQLFDGYKIVRELHGSHRSHLYLAQDPDSGQLLVLKAPSVDLQADPAQVERFLMEEWVARRIHNPHVLKPVAPGRPRNFVYLLTEFIEGQTLAQWLQDHPRPGLPVVRAIVGQVAKGVRAFHRLDMLHQDLRPENIMIDGAGLVTLIDFGATSVAGISEYAGPAEQGALPGALQCTAPEYFLGEDGSTRSDIYALGVIVYQMLTGTLPYGVEVPKTRTRADQRKLRYDPATGHNRDVPPWVDEAVKKAVHPDPLRRYDDVAEFLYDLEHPNRAFLERKRPPLIERHPLVFWKGMSFALTCALLLSLAFRGH</sequence>
<keyword evidence="4" id="KW-0067">ATP-binding</keyword>
<dbReference type="GO" id="GO:0005524">
    <property type="term" value="F:ATP binding"/>
    <property type="evidence" value="ECO:0007669"/>
    <property type="project" value="UniProtKB-KW"/>
</dbReference>
<keyword evidence="1" id="KW-0808">Transferase</keyword>
<dbReference type="InterPro" id="IPR011009">
    <property type="entry name" value="Kinase-like_dom_sf"/>
</dbReference>
<evidence type="ECO:0000256" key="1">
    <source>
        <dbReference type="ARBA" id="ARBA00022679"/>
    </source>
</evidence>
<keyword evidence="3 7" id="KW-0418">Kinase</keyword>
<dbReference type="Pfam" id="PF13672">
    <property type="entry name" value="PP2C_2"/>
    <property type="match status" value="1"/>
</dbReference>
<dbReference type="SMART" id="SM00332">
    <property type="entry name" value="PP2Cc"/>
    <property type="match status" value="1"/>
</dbReference>
<dbReference type="SUPFAM" id="SSF81606">
    <property type="entry name" value="PP2C-like"/>
    <property type="match status" value="1"/>
</dbReference>
<evidence type="ECO:0000313" key="8">
    <source>
        <dbReference type="Proteomes" id="UP000573499"/>
    </source>
</evidence>
<evidence type="ECO:0000259" key="6">
    <source>
        <dbReference type="PROSITE" id="PS51746"/>
    </source>
</evidence>
<dbReference type="InterPro" id="IPR001932">
    <property type="entry name" value="PPM-type_phosphatase-like_dom"/>
</dbReference>
<proteinExistence type="predicted"/>
<dbReference type="SUPFAM" id="SSF56112">
    <property type="entry name" value="Protein kinase-like (PK-like)"/>
    <property type="match status" value="1"/>
</dbReference>
<dbReference type="GO" id="GO:0004674">
    <property type="term" value="F:protein serine/threonine kinase activity"/>
    <property type="evidence" value="ECO:0007669"/>
    <property type="project" value="TreeGrafter"/>
</dbReference>
<protein>
    <submittedName>
        <fullName evidence="7">Bifunctional protein-serine/threonine kinase/phosphatase</fullName>
    </submittedName>
</protein>
<evidence type="ECO:0000256" key="2">
    <source>
        <dbReference type="ARBA" id="ARBA00022741"/>
    </source>
</evidence>
<dbReference type="PROSITE" id="PS00109">
    <property type="entry name" value="PROTEIN_KINASE_TYR"/>
    <property type="match status" value="1"/>
</dbReference>
<keyword evidence="8" id="KW-1185">Reference proteome</keyword>
<feature type="domain" description="PPM-type phosphatase" evidence="6">
    <location>
        <begin position="8"/>
        <end position="239"/>
    </location>
</feature>
<evidence type="ECO:0000259" key="5">
    <source>
        <dbReference type="PROSITE" id="PS50011"/>
    </source>
</evidence>
<reference evidence="7 8" key="1">
    <citation type="submission" date="2020-07" db="EMBL/GenBank/DDBJ databases">
        <title>Novel species isolated from subtropical streams in China.</title>
        <authorList>
            <person name="Lu H."/>
        </authorList>
    </citation>
    <scope>NUCLEOTIDE SEQUENCE [LARGE SCALE GENOMIC DNA]</scope>
    <source>
        <strain evidence="7 8">LX47W</strain>
    </source>
</reference>
<dbReference type="PROSITE" id="PS51746">
    <property type="entry name" value="PPM_2"/>
    <property type="match status" value="1"/>
</dbReference>
<dbReference type="SMART" id="SM00331">
    <property type="entry name" value="PP2C_SIG"/>
    <property type="match status" value="1"/>
</dbReference>
<organism evidence="7 8">
    <name type="scientific">Rugamonas apoptosis</name>
    <dbReference type="NCBI Taxonomy" id="2758570"/>
    <lineage>
        <taxon>Bacteria</taxon>
        <taxon>Pseudomonadati</taxon>
        <taxon>Pseudomonadota</taxon>
        <taxon>Betaproteobacteria</taxon>
        <taxon>Burkholderiales</taxon>
        <taxon>Oxalobacteraceae</taxon>
        <taxon>Telluria group</taxon>
        <taxon>Rugamonas</taxon>
    </lineage>
</organism>
<dbReference type="Gene3D" id="3.60.40.10">
    <property type="entry name" value="PPM-type phosphatase domain"/>
    <property type="match status" value="1"/>
</dbReference>